<dbReference type="Gene3D" id="3.10.129.10">
    <property type="entry name" value="Hotdog Thioesterase"/>
    <property type="match status" value="2"/>
</dbReference>
<dbReference type="EMBL" id="MCGN01000003">
    <property type="protein sequence ID" value="ORY99229.1"/>
    <property type="molecule type" value="Genomic_DNA"/>
</dbReference>
<dbReference type="PANTHER" id="PTHR13078:SF57">
    <property type="entry name" value="DEHYDRATASE, PUTATIVE (AFU_ORTHOLOGUE AFUA_5G00640)-RELATED"/>
    <property type="match status" value="1"/>
</dbReference>
<dbReference type="CDD" id="cd03448">
    <property type="entry name" value="HDE_HSD"/>
    <property type="match status" value="1"/>
</dbReference>
<feature type="domain" description="Peroxisomal multifunctional enzyme type 2-like N-terminal" evidence="2">
    <location>
        <begin position="25"/>
        <end position="160"/>
    </location>
</feature>
<protein>
    <submittedName>
        <fullName evidence="3">HotDog domain-containing protein</fullName>
    </submittedName>
</protein>
<proteinExistence type="predicted"/>
<organism evidence="3 4">
    <name type="scientific">Syncephalastrum racemosum</name>
    <name type="common">Filamentous fungus</name>
    <dbReference type="NCBI Taxonomy" id="13706"/>
    <lineage>
        <taxon>Eukaryota</taxon>
        <taxon>Fungi</taxon>
        <taxon>Fungi incertae sedis</taxon>
        <taxon>Mucoromycota</taxon>
        <taxon>Mucoromycotina</taxon>
        <taxon>Mucoromycetes</taxon>
        <taxon>Mucorales</taxon>
        <taxon>Syncephalastraceae</taxon>
        <taxon>Syncephalastrum</taxon>
    </lineage>
</organism>
<dbReference type="InterPro" id="IPR029069">
    <property type="entry name" value="HotDog_dom_sf"/>
</dbReference>
<dbReference type="OMA" id="SFVRGYG"/>
<dbReference type="InterPro" id="IPR054357">
    <property type="entry name" value="MFE-2_N"/>
</dbReference>
<dbReference type="OrthoDB" id="60204at2759"/>
<accession>A0A1X2HJK6</accession>
<reference evidence="3 4" key="1">
    <citation type="submission" date="2016-07" db="EMBL/GenBank/DDBJ databases">
        <title>Pervasive Adenine N6-methylation of Active Genes in Fungi.</title>
        <authorList>
            <consortium name="DOE Joint Genome Institute"/>
            <person name="Mondo S.J."/>
            <person name="Dannebaum R.O."/>
            <person name="Kuo R.C."/>
            <person name="Labutti K."/>
            <person name="Haridas S."/>
            <person name="Kuo A."/>
            <person name="Salamov A."/>
            <person name="Ahrendt S.R."/>
            <person name="Lipzen A."/>
            <person name="Sullivan W."/>
            <person name="Andreopoulos W.B."/>
            <person name="Clum A."/>
            <person name="Lindquist E."/>
            <person name="Daum C."/>
            <person name="Ramamoorthy G.K."/>
            <person name="Gryganskyi A."/>
            <person name="Culley D."/>
            <person name="Magnuson J.K."/>
            <person name="James T.Y."/>
            <person name="O'Malley M.A."/>
            <person name="Stajich J.E."/>
            <person name="Spatafora J.W."/>
            <person name="Visel A."/>
            <person name="Grigoriev I.V."/>
        </authorList>
    </citation>
    <scope>NUCLEOTIDE SEQUENCE [LARGE SCALE GENOMIC DNA]</scope>
    <source>
        <strain evidence="3 4">NRRL 2496</strain>
    </source>
</reference>
<dbReference type="GO" id="GO:0044594">
    <property type="term" value="F:17-beta-hydroxysteroid dehydrogenase (NAD+) activity"/>
    <property type="evidence" value="ECO:0007669"/>
    <property type="project" value="TreeGrafter"/>
</dbReference>
<dbReference type="GO" id="GO:0006635">
    <property type="term" value="P:fatty acid beta-oxidation"/>
    <property type="evidence" value="ECO:0007669"/>
    <property type="project" value="TreeGrafter"/>
</dbReference>
<name>A0A1X2HJK6_SYNRA</name>
<dbReference type="STRING" id="13706.A0A1X2HJK6"/>
<evidence type="ECO:0000259" key="1">
    <source>
        <dbReference type="Pfam" id="PF01575"/>
    </source>
</evidence>
<dbReference type="InParanoid" id="A0A1X2HJK6"/>
<dbReference type="GO" id="GO:0003857">
    <property type="term" value="F:(3S)-3-hydroxyacyl-CoA dehydrogenase (NAD+) activity"/>
    <property type="evidence" value="ECO:0007669"/>
    <property type="project" value="TreeGrafter"/>
</dbReference>
<dbReference type="GO" id="GO:0004300">
    <property type="term" value="F:enoyl-CoA hydratase activity"/>
    <property type="evidence" value="ECO:0007669"/>
    <property type="project" value="TreeGrafter"/>
</dbReference>
<evidence type="ECO:0000313" key="4">
    <source>
        <dbReference type="Proteomes" id="UP000242180"/>
    </source>
</evidence>
<dbReference type="InterPro" id="IPR002539">
    <property type="entry name" value="MaoC-like_dom"/>
</dbReference>
<gene>
    <name evidence="3" type="ORF">BCR43DRAFT_471871</name>
</gene>
<evidence type="ECO:0000259" key="2">
    <source>
        <dbReference type="Pfam" id="PF22622"/>
    </source>
</evidence>
<dbReference type="Pfam" id="PF22622">
    <property type="entry name" value="MFE-2_hydrat-2_N"/>
    <property type="match status" value="1"/>
</dbReference>
<dbReference type="Proteomes" id="UP000242180">
    <property type="component" value="Unassembled WGS sequence"/>
</dbReference>
<evidence type="ECO:0000313" key="3">
    <source>
        <dbReference type="EMBL" id="ORY99229.1"/>
    </source>
</evidence>
<dbReference type="PANTHER" id="PTHR13078">
    <property type="entry name" value="PEROXISOMAL MULTIFUNCTIONAL ENZYME TYPE 2-RELATED"/>
    <property type="match status" value="1"/>
</dbReference>
<dbReference type="Pfam" id="PF01575">
    <property type="entry name" value="MaoC_dehydratas"/>
    <property type="match status" value="1"/>
</dbReference>
<dbReference type="GO" id="GO:0005777">
    <property type="term" value="C:peroxisome"/>
    <property type="evidence" value="ECO:0007669"/>
    <property type="project" value="TreeGrafter"/>
</dbReference>
<feature type="domain" description="MaoC-like" evidence="1">
    <location>
        <begin position="177"/>
        <end position="277"/>
    </location>
</feature>
<dbReference type="AlphaFoldDB" id="A0A1X2HJK6"/>
<keyword evidence="4" id="KW-1185">Reference proteome</keyword>
<sequence>MPVEGFKVDVEKAVGHEFSPSKVSCNRRDYILYALAVGVKEDELNYLYELNNNFSPLPTYPLVLALKGDDGDVNLFKERSQGEGLPGMPPYDPNKIVHGEQSLEVFKPFPKNGARFDMKKTCTGVYDKGSGMVIEMTMDLIGEHDSQHYCRMVSKSFVRGYGGWNGPKGPKAVSYAPPKREPDAVEVIPTSVDQAILYRLSGDYNPLHIDTDLAPKVGFPKPILHGLCTYGITAHAILKRLANNDPARFKSIEGRFASPVFPGETVEVYMWKVDSKDPKVDAYIFAVKIKERNVVVINNGYCTLHKDASAAKL</sequence>
<dbReference type="SUPFAM" id="SSF54637">
    <property type="entry name" value="Thioesterase/thiol ester dehydrase-isomerase"/>
    <property type="match status" value="2"/>
</dbReference>
<comment type="caution">
    <text evidence="3">The sequence shown here is derived from an EMBL/GenBank/DDBJ whole genome shotgun (WGS) entry which is preliminary data.</text>
</comment>